<sequence>MNGQGAVEGVFVTATSGGTVERRDEVDALAGRGLRGDRHCKEQPSDAGDDVTLIEREALDAIRRESGIELAPGEHRRNVETRDVALNHLVGERFRVGDAVCRGVELCEPCNHLQQMTEDGVLQALLHRGGLRAEIVEGGTIRSGDAVVSLD</sequence>
<reference evidence="3" key="1">
    <citation type="submission" date="2016-10" db="EMBL/GenBank/DDBJ databases">
        <authorList>
            <person name="Varghese N."/>
            <person name="Submissions S."/>
        </authorList>
    </citation>
    <scope>NUCLEOTIDE SEQUENCE [LARGE SCALE GENOMIC DNA]</scope>
    <source>
        <strain evidence="3">CGMCC 1.7738</strain>
    </source>
</reference>
<dbReference type="RefSeq" id="WP_009367031.1">
    <property type="nucleotide sequence ID" value="NZ_FOTC01000003.1"/>
</dbReference>
<dbReference type="GO" id="GO:0030170">
    <property type="term" value="F:pyridoxal phosphate binding"/>
    <property type="evidence" value="ECO:0007669"/>
    <property type="project" value="InterPro"/>
</dbReference>
<dbReference type="Proteomes" id="UP000199607">
    <property type="component" value="Unassembled WGS sequence"/>
</dbReference>
<keyword evidence="3" id="KW-1185">Reference proteome</keyword>
<dbReference type="EMBL" id="FOTC01000003">
    <property type="protein sequence ID" value="SFL28522.1"/>
    <property type="molecule type" value="Genomic_DNA"/>
</dbReference>
<dbReference type="PROSITE" id="PS51340">
    <property type="entry name" value="MOSC"/>
    <property type="match status" value="1"/>
</dbReference>
<dbReference type="PANTHER" id="PTHR36930:SF1">
    <property type="entry name" value="MOSC DOMAIN-CONTAINING PROTEIN"/>
    <property type="match status" value="1"/>
</dbReference>
<dbReference type="STRING" id="553466.SAMN04487950_3248"/>
<dbReference type="PANTHER" id="PTHR36930">
    <property type="entry name" value="METAL-SULFUR CLUSTER BIOSYNTHESIS PROTEINS YUAD-RELATED"/>
    <property type="match status" value="1"/>
</dbReference>
<evidence type="ECO:0000313" key="2">
    <source>
        <dbReference type="EMBL" id="SFL28522.1"/>
    </source>
</evidence>
<gene>
    <name evidence="2" type="ORF">SAMN04487950_3248</name>
</gene>
<dbReference type="InterPro" id="IPR052716">
    <property type="entry name" value="MOSC_domain"/>
</dbReference>
<organism evidence="2 3">
    <name type="scientific">Halogranum rubrum</name>
    <dbReference type="NCBI Taxonomy" id="553466"/>
    <lineage>
        <taxon>Archaea</taxon>
        <taxon>Methanobacteriati</taxon>
        <taxon>Methanobacteriota</taxon>
        <taxon>Stenosarchaea group</taxon>
        <taxon>Halobacteria</taxon>
        <taxon>Halobacteriales</taxon>
        <taxon>Haloferacaceae</taxon>
    </lineage>
</organism>
<dbReference type="InterPro" id="IPR005302">
    <property type="entry name" value="MoCF_Sase_C"/>
</dbReference>
<dbReference type="Gene3D" id="2.40.33.20">
    <property type="entry name" value="PK beta-barrel domain-like"/>
    <property type="match status" value="1"/>
</dbReference>
<dbReference type="InterPro" id="IPR011037">
    <property type="entry name" value="Pyrv_Knase-like_insert_dom_sf"/>
</dbReference>
<dbReference type="AlphaFoldDB" id="A0A1I4GEN8"/>
<feature type="domain" description="MOSC" evidence="1">
    <location>
        <begin position="18"/>
        <end position="150"/>
    </location>
</feature>
<protein>
    <submittedName>
        <fullName evidence="2">MOSC domain-containing protein</fullName>
    </submittedName>
</protein>
<name>A0A1I4GEN8_9EURY</name>
<accession>A0A1I4GEN8</accession>
<dbReference type="GO" id="GO:0030151">
    <property type="term" value="F:molybdenum ion binding"/>
    <property type="evidence" value="ECO:0007669"/>
    <property type="project" value="InterPro"/>
</dbReference>
<dbReference type="SUPFAM" id="SSF50800">
    <property type="entry name" value="PK beta-barrel domain-like"/>
    <property type="match status" value="1"/>
</dbReference>
<dbReference type="GO" id="GO:0003824">
    <property type="term" value="F:catalytic activity"/>
    <property type="evidence" value="ECO:0007669"/>
    <property type="project" value="InterPro"/>
</dbReference>
<evidence type="ECO:0000259" key="1">
    <source>
        <dbReference type="PROSITE" id="PS51340"/>
    </source>
</evidence>
<evidence type="ECO:0000313" key="3">
    <source>
        <dbReference type="Proteomes" id="UP000199607"/>
    </source>
</evidence>
<dbReference type="Pfam" id="PF03473">
    <property type="entry name" value="MOSC"/>
    <property type="match status" value="1"/>
</dbReference>
<proteinExistence type="predicted"/>